<accession>A0A2V1PBP4</accession>
<dbReference type="InterPro" id="IPR046335">
    <property type="entry name" value="LacI/GalR-like_sensor"/>
</dbReference>
<dbReference type="InterPro" id="IPR028082">
    <property type="entry name" value="Peripla_BP_I"/>
</dbReference>
<dbReference type="CDD" id="cd01392">
    <property type="entry name" value="HTH_LacI"/>
    <property type="match status" value="1"/>
</dbReference>
<gene>
    <name evidence="5" type="ORF">DFK10_00160</name>
</gene>
<protein>
    <submittedName>
        <fullName evidence="5">Transcriptional regulator</fullName>
    </submittedName>
</protein>
<dbReference type="Pfam" id="PF00356">
    <property type="entry name" value="LacI"/>
    <property type="match status" value="1"/>
</dbReference>
<dbReference type="SUPFAM" id="SSF47413">
    <property type="entry name" value="lambda repressor-like DNA-binding domains"/>
    <property type="match status" value="1"/>
</dbReference>
<feature type="domain" description="HTH lacI-type" evidence="4">
    <location>
        <begin position="12"/>
        <end position="66"/>
    </location>
</feature>
<comment type="caution">
    <text evidence="5">The sequence shown here is derived from an EMBL/GenBank/DDBJ whole genome shotgun (WGS) entry which is preliminary data.</text>
</comment>
<evidence type="ECO:0000256" key="1">
    <source>
        <dbReference type="ARBA" id="ARBA00023015"/>
    </source>
</evidence>
<sequence length="341" mass="37076">MKVVEQPTGTKPTLKTIASMAGLAVPTVSRALSDAPDIGADTKALVRKIAREVGYVPNRAGVRLRTGRTNVISLVMSTEHDMMNHTARLITSLAGGLRNTAFHMIVTPFFPDEDPMKAIRYIVETQSADAVVFNQVQPEDPRVDYLMERGFPFAAHGRSNRASEHAYYDYDNHAFASLGVDALADRGRRSLILVAPPAAHAYSSHMKAGATEQSAARGVDFRVVQRVDSDSGGEAIRAKVSEILKERPETDGIICGSTTGAMACVGAIEANRRVLGQDIDIFSKEALPFLRYFRRDIISVHENVAKAGDFLARAAMQAIKDPSAPPMQMLEVPTKEQITQG</sequence>
<evidence type="ECO:0000313" key="6">
    <source>
        <dbReference type="Proteomes" id="UP000245293"/>
    </source>
</evidence>
<dbReference type="CDD" id="cd20009">
    <property type="entry name" value="PBP1_RafR-like"/>
    <property type="match status" value="1"/>
</dbReference>
<evidence type="ECO:0000259" key="4">
    <source>
        <dbReference type="PROSITE" id="PS50932"/>
    </source>
</evidence>
<dbReference type="InterPro" id="IPR010982">
    <property type="entry name" value="Lambda_DNA-bd_dom_sf"/>
</dbReference>
<dbReference type="AlphaFoldDB" id="A0A2V1PBP4"/>
<dbReference type="EMBL" id="QETF01000001">
    <property type="protein sequence ID" value="PWG18382.1"/>
    <property type="molecule type" value="Genomic_DNA"/>
</dbReference>
<keyword evidence="2" id="KW-0238">DNA-binding</keyword>
<dbReference type="Pfam" id="PF13377">
    <property type="entry name" value="Peripla_BP_3"/>
    <property type="match status" value="1"/>
</dbReference>
<dbReference type="PANTHER" id="PTHR30146:SF109">
    <property type="entry name" value="HTH-TYPE TRANSCRIPTIONAL REGULATOR GALS"/>
    <property type="match status" value="1"/>
</dbReference>
<dbReference type="PROSITE" id="PS50932">
    <property type="entry name" value="HTH_LACI_2"/>
    <property type="match status" value="1"/>
</dbReference>
<dbReference type="InterPro" id="IPR000843">
    <property type="entry name" value="HTH_LacI"/>
</dbReference>
<keyword evidence="1" id="KW-0805">Transcription regulation</keyword>
<dbReference type="RefSeq" id="WP_109385369.1">
    <property type="nucleotide sequence ID" value="NZ_QETF01000001.1"/>
</dbReference>
<organism evidence="5 6">
    <name type="scientific">Salibaculum griseiflavum</name>
    <dbReference type="NCBI Taxonomy" id="1914409"/>
    <lineage>
        <taxon>Bacteria</taxon>
        <taxon>Pseudomonadati</taxon>
        <taxon>Pseudomonadota</taxon>
        <taxon>Alphaproteobacteria</taxon>
        <taxon>Rhodobacterales</taxon>
        <taxon>Roseobacteraceae</taxon>
        <taxon>Salibaculum</taxon>
    </lineage>
</organism>
<dbReference type="Gene3D" id="1.10.260.40">
    <property type="entry name" value="lambda repressor-like DNA-binding domains"/>
    <property type="match status" value="1"/>
</dbReference>
<evidence type="ECO:0000256" key="3">
    <source>
        <dbReference type="ARBA" id="ARBA00023163"/>
    </source>
</evidence>
<keyword evidence="3" id="KW-0804">Transcription</keyword>
<reference evidence="6" key="1">
    <citation type="submission" date="2018-05" db="EMBL/GenBank/DDBJ databases">
        <authorList>
            <person name="Du Z."/>
            <person name="Wang X."/>
        </authorList>
    </citation>
    <scope>NUCLEOTIDE SEQUENCE [LARGE SCALE GENOMIC DNA]</scope>
    <source>
        <strain evidence="6">WDS4C29</strain>
    </source>
</reference>
<dbReference type="Proteomes" id="UP000245293">
    <property type="component" value="Unassembled WGS sequence"/>
</dbReference>
<name>A0A2V1PBP4_9RHOB</name>
<dbReference type="GO" id="GO:0000976">
    <property type="term" value="F:transcription cis-regulatory region binding"/>
    <property type="evidence" value="ECO:0007669"/>
    <property type="project" value="TreeGrafter"/>
</dbReference>
<proteinExistence type="predicted"/>
<dbReference type="GO" id="GO:0003700">
    <property type="term" value="F:DNA-binding transcription factor activity"/>
    <property type="evidence" value="ECO:0007669"/>
    <property type="project" value="TreeGrafter"/>
</dbReference>
<evidence type="ECO:0000313" key="5">
    <source>
        <dbReference type="EMBL" id="PWG18382.1"/>
    </source>
</evidence>
<dbReference type="PANTHER" id="PTHR30146">
    <property type="entry name" value="LACI-RELATED TRANSCRIPTIONAL REPRESSOR"/>
    <property type="match status" value="1"/>
</dbReference>
<dbReference type="SMART" id="SM00354">
    <property type="entry name" value="HTH_LACI"/>
    <property type="match status" value="1"/>
</dbReference>
<dbReference type="Gene3D" id="3.40.50.2300">
    <property type="match status" value="2"/>
</dbReference>
<keyword evidence="6" id="KW-1185">Reference proteome</keyword>
<dbReference type="OrthoDB" id="60111at2"/>
<dbReference type="SUPFAM" id="SSF53822">
    <property type="entry name" value="Periplasmic binding protein-like I"/>
    <property type="match status" value="1"/>
</dbReference>
<evidence type="ECO:0000256" key="2">
    <source>
        <dbReference type="ARBA" id="ARBA00023125"/>
    </source>
</evidence>